<sequence>MVLAVFMLLPLRIYESIIFYPFINEMTLFKLHSPDLLGFCLFFHSWEHLFC</sequence>
<proteinExistence type="predicted"/>
<keyword evidence="2" id="KW-1185">Reference proteome</keyword>
<gene>
    <name evidence="1" type="ORF">SAMN05421740_102295</name>
</gene>
<reference evidence="2" key="1">
    <citation type="submission" date="2016-10" db="EMBL/GenBank/DDBJ databases">
        <authorList>
            <person name="Varghese N."/>
            <person name="Submissions S."/>
        </authorList>
    </citation>
    <scope>NUCLEOTIDE SEQUENCE [LARGE SCALE GENOMIC DNA]</scope>
    <source>
        <strain evidence="2">Jip14</strain>
    </source>
</reference>
<name>A0A1H7IMX7_9SPHI</name>
<evidence type="ECO:0000313" key="1">
    <source>
        <dbReference type="EMBL" id="SEK63674.1"/>
    </source>
</evidence>
<dbReference type="EMBL" id="FNZR01000002">
    <property type="protein sequence ID" value="SEK63674.1"/>
    <property type="molecule type" value="Genomic_DNA"/>
</dbReference>
<protein>
    <submittedName>
        <fullName evidence="1">Uncharacterized protein</fullName>
    </submittedName>
</protein>
<evidence type="ECO:0000313" key="2">
    <source>
        <dbReference type="Proteomes" id="UP000198916"/>
    </source>
</evidence>
<dbReference type="Proteomes" id="UP000198916">
    <property type="component" value="Unassembled WGS sequence"/>
</dbReference>
<dbReference type="STRING" id="332977.SAMN05421740_102295"/>
<dbReference type="AlphaFoldDB" id="A0A1H7IMX7"/>
<accession>A0A1H7IMX7</accession>
<organism evidence="1 2">
    <name type="scientific">Parapedobacter koreensis</name>
    <dbReference type="NCBI Taxonomy" id="332977"/>
    <lineage>
        <taxon>Bacteria</taxon>
        <taxon>Pseudomonadati</taxon>
        <taxon>Bacteroidota</taxon>
        <taxon>Sphingobacteriia</taxon>
        <taxon>Sphingobacteriales</taxon>
        <taxon>Sphingobacteriaceae</taxon>
        <taxon>Parapedobacter</taxon>
    </lineage>
</organism>